<dbReference type="InterPro" id="IPR052370">
    <property type="entry name" value="Meta-cleavage_hydrolase"/>
</dbReference>
<dbReference type="AlphaFoldDB" id="A0A4U1CEJ9"/>
<evidence type="ECO:0000313" key="2">
    <source>
        <dbReference type="EMBL" id="TKC05486.1"/>
    </source>
</evidence>
<dbReference type="Gene3D" id="3.40.50.1820">
    <property type="entry name" value="alpha/beta hydrolase"/>
    <property type="match status" value="1"/>
</dbReference>
<dbReference type="EMBL" id="SWBR01000005">
    <property type="protein sequence ID" value="TKC05486.1"/>
    <property type="molecule type" value="Genomic_DNA"/>
</dbReference>
<dbReference type="InterPro" id="IPR000073">
    <property type="entry name" value="AB_hydrolase_1"/>
</dbReference>
<reference evidence="2 3" key="1">
    <citation type="submission" date="2019-04" db="EMBL/GenBank/DDBJ databases">
        <title>Pedobacter sp. RP-3-22 sp. nov., isolated from Arctic soil.</title>
        <authorList>
            <person name="Dahal R.H."/>
            <person name="Kim D.-U."/>
        </authorList>
    </citation>
    <scope>NUCLEOTIDE SEQUENCE [LARGE SCALE GENOMIC DNA]</scope>
    <source>
        <strain evidence="2 3">RP-3-22</strain>
    </source>
</reference>
<dbReference type="SUPFAM" id="SSF53474">
    <property type="entry name" value="alpha/beta-Hydrolases"/>
    <property type="match status" value="1"/>
</dbReference>
<sequence>MPIFETDISTLHYYEYGTGDQILLAFHGFGMRGTQFKVLEEAFGSRYKIISFDLFFHGDTFIKDNSVKNIRKGLQSKQFAQQINSFLTNKYPHVEKISLLSYSIGTRMALCLIENIPQQVDSVYLIAPDGIEPNRLLKLGGANYVINRLFYKLVYSPKAVHFLLNTLLKLNYIDTAIYRILKAEFSTTETRLACYNTITYYAQLSFNRQKIAKSINAHNLNCHLYFGTKDKLFPSKIGERFGKMLNKANVHIFNDGHELVNATMNSYLANQLQQNDN</sequence>
<dbReference type="Pfam" id="PF00561">
    <property type="entry name" value="Abhydrolase_1"/>
    <property type="match status" value="1"/>
</dbReference>
<feature type="domain" description="AB hydrolase-1" evidence="1">
    <location>
        <begin position="23"/>
        <end position="257"/>
    </location>
</feature>
<protein>
    <submittedName>
        <fullName evidence="2">Alpha/beta hydrolase</fullName>
    </submittedName>
</protein>
<dbReference type="PANTHER" id="PTHR43139:SF52">
    <property type="entry name" value="SI:DKEY-122A22.2"/>
    <property type="match status" value="1"/>
</dbReference>
<keyword evidence="2" id="KW-0378">Hydrolase</keyword>
<comment type="caution">
    <text evidence="2">The sequence shown here is derived from an EMBL/GenBank/DDBJ whole genome shotgun (WGS) entry which is preliminary data.</text>
</comment>
<evidence type="ECO:0000313" key="3">
    <source>
        <dbReference type="Proteomes" id="UP000309488"/>
    </source>
</evidence>
<dbReference type="PANTHER" id="PTHR43139">
    <property type="entry name" value="SI:DKEY-122A22.2"/>
    <property type="match status" value="1"/>
</dbReference>
<dbReference type="RefSeq" id="WP_136843472.1">
    <property type="nucleotide sequence ID" value="NZ_SWBR01000005.1"/>
</dbReference>
<accession>A0A4U1CEJ9</accession>
<dbReference type="OrthoDB" id="975949at2"/>
<keyword evidence="3" id="KW-1185">Reference proteome</keyword>
<dbReference type="InterPro" id="IPR029058">
    <property type="entry name" value="AB_hydrolase_fold"/>
</dbReference>
<dbReference type="Proteomes" id="UP000309488">
    <property type="component" value="Unassembled WGS sequence"/>
</dbReference>
<evidence type="ECO:0000259" key="1">
    <source>
        <dbReference type="Pfam" id="PF00561"/>
    </source>
</evidence>
<name>A0A4U1CEJ9_9SPHI</name>
<gene>
    <name evidence="2" type="ORF">FA048_17305</name>
</gene>
<organism evidence="2 3">
    <name type="scientific">Pedobacter polaris</name>
    <dbReference type="NCBI Taxonomy" id="2571273"/>
    <lineage>
        <taxon>Bacteria</taxon>
        <taxon>Pseudomonadati</taxon>
        <taxon>Bacteroidota</taxon>
        <taxon>Sphingobacteriia</taxon>
        <taxon>Sphingobacteriales</taxon>
        <taxon>Sphingobacteriaceae</taxon>
        <taxon>Pedobacter</taxon>
    </lineage>
</organism>
<dbReference type="GO" id="GO:0016787">
    <property type="term" value="F:hydrolase activity"/>
    <property type="evidence" value="ECO:0007669"/>
    <property type="project" value="UniProtKB-KW"/>
</dbReference>
<proteinExistence type="predicted"/>